<gene>
    <name evidence="2" type="ORF">ABVK25_009054</name>
</gene>
<dbReference type="EMBL" id="JBHFEH010000044">
    <property type="protein sequence ID" value="KAL2050668.1"/>
    <property type="molecule type" value="Genomic_DNA"/>
</dbReference>
<evidence type="ECO:0000256" key="1">
    <source>
        <dbReference type="SAM" id="MobiDB-lite"/>
    </source>
</evidence>
<accession>A0ABR4AYD4</accession>
<sequence>MQAPALIEEYKRYAASPLVPEDAPPRRRPGRPRKNPASTPPAADAATEATPAPPRRRGRPPRPSVPGGGSA</sequence>
<evidence type="ECO:0000313" key="2">
    <source>
        <dbReference type="EMBL" id="KAL2050668.1"/>
    </source>
</evidence>
<organism evidence="2 3">
    <name type="scientific">Lepraria finkii</name>
    <dbReference type="NCBI Taxonomy" id="1340010"/>
    <lineage>
        <taxon>Eukaryota</taxon>
        <taxon>Fungi</taxon>
        <taxon>Dikarya</taxon>
        <taxon>Ascomycota</taxon>
        <taxon>Pezizomycotina</taxon>
        <taxon>Lecanoromycetes</taxon>
        <taxon>OSLEUM clade</taxon>
        <taxon>Lecanoromycetidae</taxon>
        <taxon>Lecanorales</taxon>
        <taxon>Lecanorineae</taxon>
        <taxon>Stereocaulaceae</taxon>
        <taxon>Lepraria</taxon>
    </lineage>
</organism>
<protein>
    <submittedName>
        <fullName evidence="2">Uncharacterized protein</fullName>
    </submittedName>
</protein>
<feature type="region of interest" description="Disordered" evidence="1">
    <location>
        <begin position="1"/>
        <end position="71"/>
    </location>
</feature>
<reference evidence="2 3" key="1">
    <citation type="submission" date="2024-09" db="EMBL/GenBank/DDBJ databases">
        <title>Rethinking Asexuality: The Enigmatic Case of Functional Sexual Genes in Lepraria (Stereocaulaceae).</title>
        <authorList>
            <person name="Doellman M."/>
            <person name="Sun Y."/>
            <person name="Barcenas-Pena A."/>
            <person name="Lumbsch H.T."/>
            <person name="Grewe F."/>
        </authorList>
    </citation>
    <scope>NUCLEOTIDE SEQUENCE [LARGE SCALE GENOMIC DNA]</scope>
    <source>
        <strain evidence="2 3">Grewe 0041</strain>
    </source>
</reference>
<keyword evidence="3" id="KW-1185">Reference proteome</keyword>
<proteinExistence type="predicted"/>
<dbReference type="Proteomes" id="UP001590951">
    <property type="component" value="Unassembled WGS sequence"/>
</dbReference>
<name>A0ABR4AYD4_9LECA</name>
<evidence type="ECO:0000313" key="3">
    <source>
        <dbReference type="Proteomes" id="UP001590951"/>
    </source>
</evidence>
<feature type="compositionally biased region" description="Low complexity" evidence="1">
    <location>
        <begin position="35"/>
        <end position="50"/>
    </location>
</feature>
<comment type="caution">
    <text evidence="2">The sequence shown here is derived from an EMBL/GenBank/DDBJ whole genome shotgun (WGS) entry which is preliminary data.</text>
</comment>